<accession>A0ABV8EI07</accession>
<dbReference type="InterPro" id="IPR024618">
    <property type="entry name" value="DUF3857"/>
</dbReference>
<feature type="domain" description="Transglutaminase-like" evidence="1">
    <location>
        <begin position="283"/>
        <end position="359"/>
    </location>
</feature>
<dbReference type="RefSeq" id="WP_241292065.1">
    <property type="nucleotide sequence ID" value="NZ_JAKZGR010000003.1"/>
</dbReference>
<dbReference type="Gene3D" id="2.60.40.3140">
    <property type="match status" value="1"/>
</dbReference>
<evidence type="ECO:0000259" key="1">
    <source>
        <dbReference type="Pfam" id="PF01841"/>
    </source>
</evidence>
<name>A0ABV8EI07_9BACT</name>
<dbReference type="Gene3D" id="2.60.120.1130">
    <property type="match status" value="1"/>
</dbReference>
<protein>
    <submittedName>
        <fullName evidence="3">DUF3857 domain-containing protein</fullName>
    </submittedName>
</protein>
<proteinExistence type="predicted"/>
<dbReference type="EMBL" id="JBHSAV010000003">
    <property type="protein sequence ID" value="MFC3975266.1"/>
    <property type="molecule type" value="Genomic_DNA"/>
</dbReference>
<organism evidence="3 4">
    <name type="scientific">Belliella kenyensis</name>
    <dbReference type="NCBI Taxonomy" id="1472724"/>
    <lineage>
        <taxon>Bacteria</taxon>
        <taxon>Pseudomonadati</taxon>
        <taxon>Bacteroidota</taxon>
        <taxon>Cytophagia</taxon>
        <taxon>Cytophagales</taxon>
        <taxon>Cyclobacteriaceae</taxon>
        <taxon>Belliella</taxon>
    </lineage>
</organism>
<dbReference type="Proteomes" id="UP001595766">
    <property type="component" value="Unassembled WGS sequence"/>
</dbReference>
<reference evidence="4" key="1">
    <citation type="journal article" date="2019" name="Int. J. Syst. Evol. Microbiol.">
        <title>The Global Catalogue of Microorganisms (GCM) 10K type strain sequencing project: providing services to taxonomists for standard genome sequencing and annotation.</title>
        <authorList>
            <consortium name="The Broad Institute Genomics Platform"/>
            <consortium name="The Broad Institute Genome Sequencing Center for Infectious Disease"/>
            <person name="Wu L."/>
            <person name="Ma J."/>
        </authorList>
    </citation>
    <scope>NUCLEOTIDE SEQUENCE [LARGE SCALE GENOMIC DNA]</scope>
    <source>
        <strain evidence="4">CECT 8551</strain>
    </source>
</reference>
<keyword evidence="4" id="KW-1185">Reference proteome</keyword>
<dbReference type="Gene3D" id="3.10.620.30">
    <property type="match status" value="1"/>
</dbReference>
<feature type="domain" description="DUF3857" evidence="2">
    <location>
        <begin position="35"/>
        <end position="184"/>
    </location>
</feature>
<evidence type="ECO:0000313" key="3">
    <source>
        <dbReference type="EMBL" id="MFC3975266.1"/>
    </source>
</evidence>
<dbReference type="Pfam" id="PF01841">
    <property type="entry name" value="Transglut_core"/>
    <property type="match status" value="1"/>
</dbReference>
<evidence type="ECO:0000313" key="4">
    <source>
        <dbReference type="Proteomes" id="UP001595766"/>
    </source>
</evidence>
<gene>
    <name evidence="3" type="ORF">ACFOUP_02635</name>
</gene>
<comment type="caution">
    <text evidence="3">The sequence shown here is derived from an EMBL/GenBank/DDBJ whole genome shotgun (WGS) entry which is preliminary data.</text>
</comment>
<dbReference type="Pfam" id="PF12969">
    <property type="entry name" value="DUF3857"/>
    <property type="match status" value="1"/>
</dbReference>
<evidence type="ECO:0000259" key="2">
    <source>
        <dbReference type="Pfam" id="PF12969"/>
    </source>
</evidence>
<sequence length="642" mass="73646">MKEFLADPEADAVIISHVGEAKFSFTTAAGFVINYKIHKIVKVINSEGTSYADFTIPFYNIQGRTDKVFNIKGNVYNVGDDGRIIQDKLTKDNIFEEKVSATYNLMKVSMPKVKPGSVIEISYEINSDLFNYLREWEFQSEIPTIWSEYKLEHPEYFSYSQINQGSLNYDISKKTTSAGRINWMQSDVVHGRYVTSNQSSMQSVDFENQNYHWAVSNVPALREEPFVDNPKSYISKVEFQLKWIQFPNSTRQNVAPSWEKMSEELIADEDFGKVLNKTKFVKAVVPSIVKADDTEEEKINAILNHVSSKVSWNGKRGIYPTKSLEKAYQEGNGSVSEINFILIAFLREAGFNADPIVSSTRDIGFINPINPLMYKLNYLSAAVLHNGKELVLDASDNMLPFGVSPRHSMNHKGWVVSNQNSHWIDFQSRIPMTEAALIQVSLSDSDINVDVNKRITGFKAGNLKRRLKQEGLEKFKEDFANNLKDWKVIESSFENADVREMPFVEKYKMVSQQGIDISGDFIYLDIFEKFFHADNPFKDEKRLLPIDYIYTRKDNLTLIIDIPEGYEIESLPQSIVSNFEDKNLSFSYMSAISGADKIQINCSMLVNQTFYTSDKYEKMKDFFSIMEAKRKEVIVLKRKVTE</sequence>
<dbReference type="InterPro" id="IPR002931">
    <property type="entry name" value="Transglutaminase-like"/>
</dbReference>